<evidence type="ECO:0000313" key="1">
    <source>
        <dbReference type="EMBL" id="KZS06361.1"/>
    </source>
</evidence>
<evidence type="ECO:0000313" key="2">
    <source>
        <dbReference type="Proteomes" id="UP000076858"/>
    </source>
</evidence>
<dbReference type="EMBL" id="LRGB01002776">
    <property type="protein sequence ID" value="KZS06361.1"/>
    <property type="molecule type" value="Genomic_DNA"/>
</dbReference>
<dbReference type="Proteomes" id="UP000076858">
    <property type="component" value="Unassembled WGS sequence"/>
</dbReference>
<comment type="caution">
    <text evidence="1">The sequence shown here is derived from an EMBL/GenBank/DDBJ whole genome shotgun (WGS) entry which is preliminary data.</text>
</comment>
<keyword evidence="2" id="KW-1185">Reference proteome</keyword>
<gene>
    <name evidence="1" type="ORF">APZ42_030215</name>
</gene>
<dbReference type="AlphaFoldDB" id="A0A0P6CKD8"/>
<reference evidence="1 2" key="1">
    <citation type="submission" date="2016-03" db="EMBL/GenBank/DDBJ databases">
        <title>EvidentialGene: Evidence-directed Construction of Genes on Genomes.</title>
        <authorList>
            <person name="Gilbert D.G."/>
            <person name="Choi J.-H."/>
            <person name="Mockaitis K."/>
            <person name="Colbourne J."/>
            <person name="Pfrender M."/>
        </authorList>
    </citation>
    <scope>NUCLEOTIDE SEQUENCE [LARGE SCALE GENOMIC DNA]</scope>
    <source>
        <strain evidence="1 2">Xinb3</strain>
        <tissue evidence="1">Complete organism</tissue>
    </source>
</reference>
<organism evidence="1 2">
    <name type="scientific">Daphnia magna</name>
    <dbReference type="NCBI Taxonomy" id="35525"/>
    <lineage>
        <taxon>Eukaryota</taxon>
        <taxon>Metazoa</taxon>
        <taxon>Ecdysozoa</taxon>
        <taxon>Arthropoda</taxon>
        <taxon>Crustacea</taxon>
        <taxon>Branchiopoda</taxon>
        <taxon>Diplostraca</taxon>
        <taxon>Cladocera</taxon>
        <taxon>Anomopoda</taxon>
        <taxon>Daphniidae</taxon>
        <taxon>Daphnia</taxon>
    </lineage>
</organism>
<accession>A0A0P6CKD8</accession>
<proteinExistence type="predicted"/>
<protein>
    <submittedName>
        <fullName evidence="1">Uncharacterized protein</fullName>
    </submittedName>
</protein>
<sequence>MTVTGAGKPVRAVDAGSSSEGGAIGGVAAGKSLAKSEKVGRVYSLPTFVKICKTTSLEIRRKITFRITWYNTITTPAPPGIHGAIGVTHQ</sequence>
<name>A0A0P6CKD8_9CRUS</name>